<dbReference type="Gene3D" id="3.40.630.30">
    <property type="match status" value="1"/>
</dbReference>
<protein>
    <submittedName>
        <fullName evidence="2">GNAT family N-acetyltransferase</fullName>
    </submittedName>
</protein>
<accession>A0A6C0G194</accession>
<dbReference type="EMBL" id="CP048209">
    <property type="protein sequence ID" value="QHT63166.1"/>
    <property type="molecule type" value="Genomic_DNA"/>
</dbReference>
<reference evidence="2 3" key="1">
    <citation type="submission" date="2020-01" db="EMBL/GenBank/DDBJ databases">
        <title>Paenibacillus sp. nov., isolated from tomato rhizosphere.</title>
        <authorList>
            <person name="Weon H.-Y."/>
            <person name="Lee S.A."/>
        </authorList>
    </citation>
    <scope>NUCLEOTIDE SEQUENCE [LARGE SCALE GENOMIC DNA]</scope>
    <source>
        <strain evidence="2 3">12200R-189</strain>
    </source>
</reference>
<dbReference type="InterPro" id="IPR000182">
    <property type="entry name" value="GNAT_dom"/>
</dbReference>
<dbReference type="InterPro" id="IPR016181">
    <property type="entry name" value="Acyl_CoA_acyltransferase"/>
</dbReference>
<evidence type="ECO:0000313" key="3">
    <source>
        <dbReference type="Proteomes" id="UP000476064"/>
    </source>
</evidence>
<dbReference type="SUPFAM" id="SSF55729">
    <property type="entry name" value="Acyl-CoA N-acyltransferases (Nat)"/>
    <property type="match status" value="1"/>
</dbReference>
<evidence type="ECO:0000313" key="2">
    <source>
        <dbReference type="EMBL" id="QHT63166.1"/>
    </source>
</evidence>
<dbReference type="AlphaFoldDB" id="A0A6C0G194"/>
<dbReference type="CDD" id="cd04301">
    <property type="entry name" value="NAT_SF"/>
    <property type="match status" value="1"/>
</dbReference>
<evidence type="ECO:0000259" key="1">
    <source>
        <dbReference type="PROSITE" id="PS51186"/>
    </source>
</evidence>
<sequence length="189" mass="21309">MSHPYPDLFRGERLRFAAAQPDDAAELSRFTENYEYLRNVDTEFAVPQAAAFFEQAENGKNTIEFMLRTLEDDRLIGFAALHGIEWNNRSSRLAVGIGDPEDRGRGYGKDAVAMLLRYAFLELNLERISLEVIAYNLAAIRVYEKAGFVEEGRLREAVMRGGRRYDLIAMGLLVREWAALHGDAFGGGV</sequence>
<keyword evidence="3" id="KW-1185">Reference proteome</keyword>
<organism evidence="2 3">
    <name type="scientific">Paenibacillus lycopersici</name>
    <dbReference type="NCBI Taxonomy" id="2704462"/>
    <lineage>
        <taxon>Bacteria</taxon>
        <taxon>Bacillati</taxon>
        <taxon>Bacillota</taxon>
        <taxon>Bacilli</taxon>
        <taxon>Bacillales</taxon>
        <taxon>Paenibacillaceae</taxon>
        <taxon>Paenibacillus</taxon>
    </lineage>
</organism>
<gene>
    <name evidence="2" type="ORF">GXP70_26515</name>
</gene>
<dbReference type="KEGG" id="plyc:GXP70_26515"/>
<dbReference type="PANTHER" id="PTHR43415">
    <property type="entry name" value="SPERMIDINE N(1)-ACETYLTRANSFERASE"/>
    <property type="match status" value="1"/>
</dbReference>
<dbReference type="Proteomes" id="UP000476064">
    <property type="component" value="Chromosome"/>
</dbReference>
<dbReference type="GO" id="GO:0016747">
    <property type="term" value="F:acyltransferase activity, transferring groups other than amino-acyl groups"/>
    <property type="evidence" value="ECO:0007669"/>
    <property type="project" value="InterPro"/>
</dbReference>
<proteinExistence type="predicted"/>
<feature type="domain" description="N-acetyltransferase" evidence="1">
    <location>
        <begin position="25"/>
        <end position="175"/>
    </location>
</feature>
<dbReference type="PANTHER" id="PTHR43415:SF5">
    <property type="entry name" value="ACETYLTRANSFERASE"/>
    <property type="match status" value="1"/>
</dbReference>
<keyword evidence="2" id="KW-0808">Transferase</keyword>
<dbReference type="PROSITE" id="PS51186">
    <property type="entry name" value="GNAT"/>
    <property type="match status" value="1"/>
</dbReference>
<name>A0A6C0G194_9BACL</name>
<dbReference type="Pfam" id="PF13302">
    <property type="entry name" value="Acetyltransf_3"/>
    <property type="match status" value="1"/>
</dbReference>
<dbReference type="RefSeq" id="WP_162359596.1">
    <property type="nucleotide sequence ID" value="NZ_CP048209.1"/>
</dbReference>